<evidence type="ECO:0000256" key="2">
    <source>
        <dbReference type="SAM" id="Phobius"/>
    </source>
</evidence>
<proteinExistence type="predicted"/>
<feature type="transmembrane region" description="Helical" evidence="2">
    <location>
        <begin position="63"/>
        <end position="82"/>
    </location>
</feature>
<dbReference type="STRING" id="310780.SAMN05216267_1015139"/>
<sequence length="992" mass="108700">MSEPNAPLTPPDSGGSDPTGVFSALGGALASVAENLKDPPLLAGFGFGLLVLAGALINSTFFFVGLLLLALYVVALLASFAFQRWGGSHARRGAGTTGAERPADDRRVSVSRSRQVRVSDSGTSGGTSRVAVRRSEDVVIGRHRDGDAEAAAPAVPAPVVPEPVAAPAEPHVESAPRKPCTATLVRARDTVVDAARAGGDGVRFAVVADSGCGKTLLLEEIANELKADRRLVLFVTAGAPQYGEGRTVEPAEREMADYAACRQIVDAIAADVHRAYVPEGGEEPLLTAGHGRELETAILATREVRRPEPGAGTHVTIDVSRSHDVRIGDIGGIGDAVSGALTPPVSRLVEMQRQLTRILDGEARTRPTALLVDDVHTVAGTQVEEWLMALLRGLSTAVVVHGGRPAAGGGSLPGVRQIRLGLLSRDETTAFVRQRLVEAGWQYAAATAAAREVAVLTRGHPIGMATCSGIVRDSMPVDSPVAAVRALLLGGGEHWDDGDAFEAVRTYVDGRAARVTGRPVALFDLLVILRRCTPEVFGAVLAEAEDVTERHASQLYDWLSDCAFVSPFDDDADEGWRLHDYLRENLDRRFRRTRPTEHARLHAVVERHYRARMNFDEERDEQSAYALGARYEDPEWQRDSQEWLHHAAHLSREEFDGAKRAMIRLFFEAFYWWDVEVAFSYCDQLVAAYRALPADRDLRWVAWLEQLRTAYVPGRIHQVPGRDRERWELAAEALDEIADYLRLRRGRVPTDPDLRRVYIVFCQLQAAVVWFGSDGTPADRARASEWFQASAAACSDESELWMGNWAASEEASLWVTEDPARARALLDGLEERVADEEDHELPVWLAATFSDIAWAEGDPRRSFDALGRAALHGAVYHVRQETFGQYPNLYSDSLYRNILTRVARREQEALEAGFAAEVAAAKARCRALFAPYWLHIGQDPGDGFGLPHPPAETDLRTDLTDFARTAKWMIRNMGDELEKSLEEPLRTPPPAP</sequence>
<dbReference type="Proteomes" id="UP000181951">
    <property type="component" value="Unassembled WGS sequence"/>
</dbReference>
<organism evidence="4 5">
    <name type="scientific">Actinacidiphila rubida</name>
    <dbReference type="NCBI Taxonomy" id="310780"/>
    <lineage>
        <taxon>Bacteria</taxon>
        <taxon>Bacillati</taxon>
        <taxon>Actinomycetota</taxon>
        <taxon>Actinomycetes</taxon>
        <taxon>Kitasatosporales</taxon>
        <taxon>Streptomycetaceae</taxon>
        <taxon>Actinacidiphila</taxon>
    </lineage>
</organism>
<dbReference type="InterPro" id="IPR027417">
    <property type="entry name" value="P-loop_NTPase"/>
</dbReference>
<keyword evidence="5" id="KW-1185">Reference proteome</keyword>
<evidence type="ECO:0000313" key="5">
    <source>
        <dbReference type="Proteomes" id="UP000181951"/>
    </source>
</evidence>
<keyword evidence="2" id="KW-1133">Transmembrane helix</keyword>
<gene>
    <name evidence="4" type="ORF">SAMN05216267_1015139</name>
</gene>
<name>A0A1H8LAL8_9ACTN</name>
<evidence type="ECO:0000259" key="3">
    <source>
        <dbReference type="SMART" id="SM00382"/>
    </source>
</evidence>
<keyword evidence="2" id="KW-0472">Membrane</keyword>
<evidence type="ECO:0000256" key="1">
    <source>
        <dbReference type="SAM" id="MobiDB-lite"/>
    </source>
</evidence>
<feature type="region of interest" description="Disordered" evidence="1">
    <location>
        <begin position="90"/>
        <end position="130"/>
    </location>
</feature>
<dbReference type="RefSeq" id="WP_079176083.1">
    <property type="nucleotide sequence ID" value="NZ_FODD01000015.1"/>
</dbReference>
<dbReference type="InterPro" id="IPR003593">
    <property type="entry name" value="AAA+_ATPase"/>
</dbReference>
<dbReference type="SMART" id="SM00382">
    <property type="entry name" value="AAA"/>
    <property type="match status" value="1"/>
</dbReference>
<keyword evidence="2" id="KW-0812">Transmembrane</keyword>
<protein>
    <submittedName>
        <fullName evidence="4">AAA ATPase domain-containing protein</fullName>
    </submittedName>
</protein>
<feature type="compositionally biased region" description="Low complexity" evidence="1">
    <location>
        <begin position="110"/>
        <end position="121"/>
    </location>
</feature>
<dbReference type="EMBL" id="FODD01000015">
    <property type="protein sequence ID" value="SEO02131.1"/>
    <property type="molecule type" value="Genomic_DNA"/>
</dbReference>
<dbReference type="AlphaFoldDB" id="A0A1H8LAL8"/>
<feature type="transmembrane region" description="Helical" evidence="2">
    <location>
        <begin position="41"/>
        <end position="57"/>
    </location>
</feature>
<dbReference type="OrthoDB" id="4039313at2"/>
<dbReference type="SUPFAM" id="SSF52540">
    <property type="entry name" value="P-loop containing nucleoside triphosphate hydrolases"/>
    <property type="match status" value="1"/>
</dbReference>
<accession>A0A1H8LAL8</accession>
<reference evidence="4 5" key="1">
    <citation type="submission" date="2016-10" db="EMBL/GenBank/DDBJ databases">
        <authorList>
            <person name="de Groot N.N."/>
        </authorList>
    </citation>
    <scope>NUCLEOTIDE SEQUENCE [LARGE SCALE GENOMIC DNA]</scope>
    <source>
        <strain evidence="4 5">CGMCC 4.2026</strain>
    </source>
</reference>
<feature type="domain" description="AAA+ ATPase" evidence="3">
    <location>
        <begin position="200"/>
        <end position="422"/>
    </location>
</feature>
<evidence type="ECO:0000313" key="4">
    <source>
        <dbReference type="EMBL" id="SEO02131.1"/>
    </source>
</evidence>